<dbReference type="Gene3D" id="3.40.50.300">
    <property type="entry name" value="P-loop containing nucleotide triphosphate hydrolases"/>
    <property type="match status" value="1"/>
</dbReference>
<accession>A0ABU4TKE7</accession>
<dbReference type="InterPro" id="IPR051782">
    <property type="entry name" value="ABC_Transporter_VariousFunc"/>
</dbReference>
<sequence>MPKVLLLDEPPSDLDPLAQDEALRGPMTEAAEHGTTVLMSSHLLGDLSDLCDHLPFLGRSRIQLAGGVDVLTEHPLFAVPAAETPEVHSWSSPALTSNGRPGLEWSVKGRLRAAR</sequence>
<comment type="caution">
    <text evidence="4">The sequence shown here is derived from an EMBL/GenBank/DDBJ whole genome shotgun (WGS) entry which is preliminary data.</text>
</comment>
<dbReference type="Proteomes" id="UP001271792">
    <property type="component" value="Unassembled WGS sequence"/>
</dbReference>
<keyword evidence="2" id="KW-0547">Nucleotide-binding</keyword>
<organism evidence="4 5">
    <name type="scientific">Lentzea kristufekii</name>
    <dbReference type="NCBI Taxonomy" id="3095430"/>
    <lineage>
        <taxon>Bacteria</taxon>
        <taxon>Bacillati</taxon>
        <taxon>Actinomycetota</taxon>
        <taxon>Actinomycetes</taxon>
        <taxon>Pseudonocardiales</taxon>
        <taxon>Pseudonocardiaceae</taxon>
        <taxon>Lentzea</taxon>
    </lineage>
</organism>
<keyword evidence="3" id="KW-0067">ATP-binding</keyword>
<name>A0ABU4TKE7_9PSEU</name>
<dbReference type="RefSeq" id="WP_319982670.1">
    <property type="nucleotide sequence ID" value="NZ_JAXAVV010000002.1"/>
</dbReference>
<evidence type="ECO:0000313" key="5">
    <source>
        <dbReference type="Proteomes" id="UP001271792"/>
    </source>
</evidence>
<dbReference type="EMBL" id="JAXAVV010000002">
    <property type="protein sequence ID" value="MDX8048553.1"/>
    <property type="molecule type" value="Genomic_DNA"/>
</dbReference>
<reference evidence="4 5" key="2">
    <citation type="submission" date="2023-11" db="EMBL/GenBank/DDBJ databases">
        <authorList>
            <person name="Lara A.C."/>
            <person name="Chronakova A."/>
        </authorList>
    </citation>
    <scope>NUCLEOTIDE SEQUENCE [LARGE SCALE GENOMIC DNA]</scope>
    <source>
        <strain evidence="4 5">BCCO 10_0798</strain>
    </source>
</reference>
<dbReference type="SUPFAM" id="SSF52540">
    <property type="entry name" value="P-loop containing nucleoside triphosphate hydrolases"/>
    <property type="match status" value="1"/>
</dbReference>
<gene>
    <name evidence="4" type="ORF">SK571_04115</name>
</gene>
<evidence type="ECO:0000313" key="4">
    <source>
        <dbReference type="EMBL" id="MDX8048553.1"/>
    </source>
</evidence>
<evidence type="ECO:0000256" key="1">
    <source>
        <dbReference type="ARBA" id="ARBA00022448"/>
    </source>
</evidence>
<keyword evidence="5" id="KW-1185">Reference proteome</keyword>
<reference evidence="4 5" key="1">
    <citation type="submission" date="2023-11" db="EMBL/GenBank/DDBJ databases">
        <title>Lentzea sokolovensis, sp. nov., Lentzea kristufkii, sp. nov., and Lentzea miocenensis, sp. nov., rare actinobacteria from Sokolov Coal Basin, Miocene lacustrine sediment, Czech Republic.</title>
        <authorList>
            <person name="Lara A."/>
            <person name="Kotroba L."/>
            <person name="Nouioui I."/>
            <person name="Neumann-Schaal M."/>
            <person name="Mast Y."/>
            <person name="Chronakova A."/>
        </authorList>
    </citation>
    <scope>NUCLEOTIDE SEQUENCE [LARGE SCALE GENOMIC DNA]</scope>
    <source>
        <strain evidence="4 5">BCCO 10_0798</strain>
    </source>
</reference>
<keyword evidence="1" id="KW-0813">Transport</keyword>
<dbReference type="PANTHER" id="PTHR42939:SF1">
    <property type="entry name" value="ABC TRANSPORTER ATP-BINDING PROTEIN ALBC-RELATED"/>
    <property type="match status" value="1"/>
</dbReference>
<evidence type="ECO:0000256" key="2">
    <source>
        <dbReference type="ARBA" id="ARBA00022741"/>
    </source>
</evidence>
<dbReference type="PANTHER" id="PTHR42939">
    <property type="entry name" value="ABC TRANSPORTER ATP-BINDING PROTEIN ALBC-RELATED"/>
    <property type="match status" value="1"/>
</dbReference>
<dbReference type="InterPro" id="IPR027417">
    <property type="entry name" value="P-loop_NTPase"/>
</dbReference>
<proteinExistence type="predicted"/>
<protein>
    <recommendedName>
        <fullName evidence="6">ABC-2 type transport system ATP-binding protein</fullName>
    </recommendedName>
</protein>
<evidence type="ECO:0008006" key="6">
    <source>
        <dbReference type="Google" id="ProtNLM"/>
    </source>
</evidence>
<evidence type="ECO:0000256" key="3">
    <source>
        <dbReference type="ARBA" id="ARBA00022840"/>
    </source>
</evidence>